<evidence type="ECO:0000256" key="9">
    <source>
        <dbReference type="ARBA" id="ARBA00022605"/>
    </source>
</evidence>
<dbReference type="GO" id="GO:0000105">
    <property type="term" value="P:L-histidine biosynthetic process"/>
    <property type="evidence" value="ECO:0007669"/>
    <property type="project" value="UniProtKB-KW"/>
</dbReference>
<evidence type="ECO:0000259" key="16">
    <source>
        <dbReference type="Pfam" id="PF01502"/>
    </source>
</evidence>
<evidence type="ECO:0000313" key="18">
    <source>
        <dbReference type="Proteomes" id="UP001238179"/>
    </source>
</evidence>
<dbReference type="Proteomes" id="UP001238179">
    <property type="component" value="Chromosome"/>
</dbReference>
<dbReference type="PANTHER" id="PTHR42945">
    <property type="entry name" value="HISTIDINE BIOSYNTHESIS BIFUNCTIONAL PROTEIN"/>
    <property type="match status" value="1"/>
</dbReference>
<reference evidence="18" key="1">
    <citation type="journal article" date="2023" name="Int. J. Syst. Evol. Microbiol.">
        <title>Mesoterricola silvestris gen. nov., sp. nov., Mesoterricola sediminis sp. nov., Geothrix oryzae sp. nov., Geothrix edaphica sp. nov., Geothrix rubra sp. nov., and Geothrix limicola sp. nov., six novel members of Acidobacteriota isolated from soils.</title>
        <authorList>
            <person name="Itoh H."/>
            <person name="Sugisawa Y."/>
            <person name="Mise K."/>
            <person name="Xu Z."/>
            <person name="Kuniyasu M."/>
            <person name="Ushijima N."/>
            <person name="Kawano K."/>
            <person name="Kobayashi E."/>
            <person name="Shiratori Y."/>
            <person name="Masuda Y."/>
            <person name="Senoo K."/>
        </authorList>
    </citation>
    <scope>NUCLEOTIDE SEQUENCE [LARGE SCALE GENOMIC DNA]</scope>
    <source>
        <strain evidence="18">W79</strain>
    </source>
</reference>
<evidence type="ECO:0000256" key="8">
    <source>
        <dbReference type="ARBA" id="ARBA00017720"/>
    </source>
</evidence>
<dbReference type="AlphaFoldDB" id="A0AA48K7C6"/>
<keyword evidence="12" id="KW-0067">ATP-binding</keyword>
<organism evidence="17 18">
    <name type="scientific">Mesoterricola silvestris</name>
    <dbReference type="NCBI Taxonomy" id="2927979"/>
    <lineage>
        <taxon>Bacteria</taxon>
        <taxon>Pseudomonadati</taxon>
        <taxon>Acidobacteriota</taxon>
        <taxon>Holophagae</taxon>
        <taxon>Holophagales</taxon>
        <taxon>Holophagaceae</taxon>
        <taxon>Mesoterricola</taxon>
    </lineage>
</organism>
<keyword evidence="10" id="KW-0547">Nucleotide-binding</keyword>
<keyword evidence="13 15" id="KW-0368">Histidine biosynthesis</keyword>
<dbReference type="InterPro" id="IPR038019">
    <property type="entry name" value="PRib_AMP_CycHydrolase_sf"/>
</dbReference>
<evidence type="ECO:0000256" key="5">
    <source>
        <dbReference type="ARBA" id="ARBA00009667"/>
    </source>
</evidence>
<dbReference type="SUPFAM" id="SSF141734">
    <property type="entry name" value="HisI-like"/>
    <property type="match status" value="1"/>
</dbReference>
<dbReference type="InterPro" id="IPR021130">
    <property type="entry name" value="PRib-ATP_PPHydrolase-like"/>
</dbReference>
<dbReference type="PANTHER" id="PTHR42945:SF1">
    <property type="entry name" value="HISTIDINE BIOSYNTHESIS BIFUNCTIONAL PROTEIN HIS7"/>
    <property type="match status" value="1"/>
</dbReference>
<evidence type="ECO:0000256" key="14">
    <source>
        <dbReference type="ARBA" id="ARBA00023268"/>
    </source>
</evidence>
<gene>
    <name evidence="17" type="ORF">METEAL_08930</name>
</gene>
<dbReference type="RefSeq" id="WP_316414622.1">
    <property type="nucleotide sequence ID" value="NZ_AP027080.1"/>
</dbReference>
<dbReference type="GO" id="GO:0004635">
    <property type="term" value="F:phosphoribosyl-AMP cyclohydrolase activity"/>
    <property type="evidence" value="ECO:0007669"/>
    <property type="project" value="UniProtKB-EC"/>
</dbReference>
<dbReference type="Pfam" id="PF01503">
    <property type="entry name" value="PRA-PH"/>
    <property type="match status" value="1"/>
</dbReference>
<evidence type="ECO:0000256" key="4">
    <source>
        <dbReference type="ARBA" id="ARBA00005204"/>
    </source>
</evidence>
<evidence type="ECO:0000256" key="15">
    <source>
        <dbReference type="RuleBase" id="RU003657"/>
    </source>
</evidence>
<dbReference type="Gene3D" id="1.10.287.1080">
    <property type="entry name" value="MazG-like"/>
    <property type="match status" value="1"/>
</dbReference>
<keyword evidence="14" id="KW-0511">Multifunctional enzyme</keyword>
<evidence type="ECO:0000256" key="7">
    <source>
        <dbReference type="ARBA" id="ARBA00012721"/>
    </source>
</evidence>
<sequence>MLIPSIDLMDGKAVQLVGGRTKVLEVEDVLGLARRWRVYGDLAVIDLDAALGQGDNLGLVKELCAVARCRVGGGVRTPERAHELLRAGAASIILGTAASEELLKKLPRERTLVAVDQRAGKLQSRGWKEDEAEAPLDRLRRLDPFCGGFLMTVVDKEGRLEGVDWEAAKAARAATKLPIVYAGGVTTVEDVAALDRLGVDAQVGMALYKGLLDPAGAFLACLDWDKQGGLIPAAVMDEAGRLRMVAYENPQCLREALERGRGVYWSRSRGGRWEKGEQSGHGQELLRVEADCDRDTLRFVVRQEGPTCHTGSGTCFGRAEFALADLEATLGSRLEEAAPGSYTARLYREEGLLAAKLQEEAAEMAEAATPDELVWEGADLLYFLMVRLAKGGVRMEQVLRELERRATTDTRKPGNAKGAPRC</sequence>
<comment type="catalytic activity">
    <reaction evidence="1">
        <text>1-(5-phospho-beta-D-ribosyl)-5'-AMP + H2O = 1-(5-phospho-beta-D-ribosyl)-5-[(5-phospho-beta-D-ribosylamino)methylideneamino]imidazole-4-carboxamide</text>
        <dbReference type="Rhea" id="RHEA:20049"/>
        <dbReference type="ChEBI" id="CHEBI:15377"/>
        <dbReference type="ChEBI" id="CHEBI:58435"/>
        <dbReference type="ChEBI" id="CHEBI:59457"/>
        <dbReference type="EC" id="3.5.4.19"/>
    </reaction>
</comment>
<dbReference type="SUPFAM" id="SSF51366">
    <property type="entry name" value="Ribulose-phoshate binding barrel"/>
    <property type="match status" value="1"/>
</dbReference>
<evidence type="ECO:0000256" key="1">
    <source>
        <dbReference type="ARBA" id="ARBA00000024"/>
    </source>
</evidence>
<comment type="pathway">
    <text evidence="3">Amino-acid biosynthesis; L-histidine biosynthesis; L-histidine from 5-phospho-alpha-D-ribose 1-diphosphate: step 3/9.</text>
</comment>
<dbReference type="Gene3D" id="3.10.20.810">
    <property type="entry name" value="Phosphoribosyl-AMP cyclohydrolase"/>
    <property type="match status" value="1"/>
</dbReference>
<feature type="domain" description="Phosphoribosyl-AMP cyclohydrolase" evidence="16">
    <location>
        <begin position="244"/>
        <end position="316"/>
    </location>
</feature>
<evidence type="ECO:0000256" key="3">
    <source>
        <dbReference type="ARBA" id="ARBA00005169"/>
    </source>
</evidence>
<dbReference type="EC" id="3.6.1.31" evidence="6"/>
<evidence type="ECO:0000256" key="10">
    <source>
        <dbReference type="ARBA" id="ARBA00022741"/>
    </source>
</evidence>
<keyword evidence="18" id="KW-1185">Reference proteome</keyword>
<accession>A0AA48K7C6</accession>
<dbReference type="Pfam" id="PF01502">
    <property type="entry name" value="PRA-CH"/>
    <property type="match status" value="1"/>
</dbReference>
<name>A0AA48K7C6_9BACT</name>
<comment type="similarity">
    <text evidence="5 15">Belongs to the HisA/HisF family.</text>
</comment>
<keyword evidence="9 15" id="KW-0028">Amino-acid biosynthesis</keyword>
<protein>
    <recommendedName>
        <fullName evidence="8">Histidine biosynthesis bifunctional protein HisIE</fullName>
        <ecNumber evidence="7">3.5.4.19</ecNumber>
        <ecNumber evidence="6">3.6.1.31</ecNumber>
    </recommendedName>
</protein>
<dbReference type="Pfam" id="PF00977">
    <property type="entry name" value="His_biosynth"/>
    <property type="match status" value="1"/>
</dbReference>
<dbReference type="GO" id="GO:0004636">
    <property type="term" value="F:phosphoribosyl-ATP diphosphatase activity"/>
    <property type="evidence" value="ECO:0007669"/>
    <property type="project" value="UniProtKB-EC"/>
</dbReference>
<dbReference type="GO" id="GO:0005524">
    <property type="term" value="F:ATP binding"/>
    <property type="evidence" value="ECO:0007669"/>
    <property type="project" value="UniProtKB-KW"/>
</dbReference>
<evidence type="ECO:0000256" key="12">
    <source>
        <dbReference type="ARBA" id="ARBA00022840"/>
    </source>
</evidence>
<evidence type="ECO:0000313" key="17">
    <source>
        <dbReference type="EMBL" id="BDU71719.1"/>
    </source>
</evidence>
<proteinExistence type="inferred from homology"/>
<dbReference type="InterPro" id="IPR008179">
    <property type="entry name" value="HisE"/>
</dbReference>
<comment type="pathway">
    <text evidence="4">Amino-acid biosynthesis; L-histidine biosynthesis; L-histidine from 5-phospho-alpha-D-ribose 1-diphosphate: step 2/9.</text>
</comment>
<dbReference type="InterPro" id="IPR002496">
    <property type="entry name" value="PRib_AMP_CycHydrolase_dom"/>
</dbReference>
<evidence type="ECO:0000256" key="2">
    <source>
        <dbReference type="ARBA" id="ARBA00001460"/>
    </source>
</evidence>
<keyword evidence="11" id="KW-0378">Hydrolase</keyword>
<evidence type="ECO:0000256" key="13">
    <source>
        <dbReference type="ARBA" id="ARBA00023102"/>
    </source>
</evidence>
<evidence type="ECO:0000256" key="6">
    <source>
        <dbReference type="ARBA" id="ARBA00012414"/>
    </source>
</evidence>
<dbReference type="EC" id="3.5.4.19" evidence="7"/>
<evidence type="ECO:0000256" key="11">
    <source>
        <dbReference type="ARBA" id="ARBA00022801"/>
    </source>
</evidence>
<dbReference type="EMBL" id="AP027080">
    <property type="protein sequence ID" value="BDU71719.1"/>
    <property type="molecule type" value="Genomic_DNA"/>
</dbReference>
<comment type="catalytic activity">
    <reaction evidence="2">
        <text>1-(5-phospho-beta-D-ribosyl)-ATP + H2O = 1-(5-phospho-beta-D-ribosyl)-5'-AMP + diphosphate + H(+)</text>
        <dbReference type="Rhea" id="RHEA:22828"/>
        <dbReference type="ChEBI" id="CHEBI:15377"/>
        <dbReference type="ChEBI" id="CHEBI:15378"/>
        <dbReference type="ChEBI" id="CHEBI:33019"/>
        <dbReference type="ChEBI" id="CHEBI:59457"/>
        <dbReference type="ChEBI" id="CHEBI:73183"/>
        <dbReference type="EC" id="3.6.1.31"/>
    </reaction>
</comment>
<dbReference type="SUPFAM" id="SSF101386">
    <property type="entry name" value="all-alpha NTP pyrophosphatases"/>
    <property type="match status" value="1"/>
</dbReference>
<dbReference type="NCBIfam" id="TIGR03188">
    <property type="entry name" value="histidine_hisI"/>
    <property type="match status" value="1"/>
</dbReference>
<dbReference type="InterPro" id="IPR013785">
    <property type="entry name" value="Aldolase_TIM"/>
</dbReference>
<dbReference type="InterPro" id="IPR011060">
    <property type="entry name" value="RibuloseP-bd_barrel"/>
</dbReference>
<dbReference type="Gene3D" id="3.20.20.70">
    <property type="entry name" value="Aldolase class I"/>
    <property type="match status" value="1"/>
</dbReference>
<dbReference type="KEGG" id="msil:METEAL_08930"/>
<dbReference type="InterPro" id="IPR006062">
    <property type="entry name" value="His_biosynth"/>
</dbReference>